<feature type="region of interest" description="Disordered" evidence="1">
    <location>
        <begin position="86"/>
        <end position="111"/>
    </location>
</feature>
<comment type="caution">
    <text evidence="2">The sequence shown here is derived from an EMBL/GenBank/DDBJ whole genome shotgun (WGS) entry which is preliminary data.</text>
</comment>
<accession>A0AAV7ER90</accession>
<reference evidence="2 3" key="1">
    <citation type="submission" date="2021-07" db="EMBL/GenBank/DDBJ databases">
        <title>The Aristolochia fimbriata genome: insights into angiosperm evolution, floral development and chemical biosynthesis.</title>
        <authorList>
            <person name="Jiao Y."/>
        </authorList>
    </citation>
    <scope>NUCLEOTIDE SEQUENCE [LARGE SCALE GENOMIC DNA]</scope>
    <source>
        <strain evidence="2">IBCAS-2021</strain>
        <tissue evidence="2">Leaf</tissue>
    </source>
</reference>
<dbReference type="PANTHER" id="PTHR31257:SF2">
    <property type="entry name" value="RICIN B-LIKE LECTIN EULS3"/>
    <property type="match status" value="1"/>
</dbReference>
<dbReference type="SUPFAM" id="SSF50370">
    <property type="entry name" value="Ricin B-like lectins"/>
    <property type="match status" value="1"/>
</dbReference>
<protein>
    <submittedName>
        <fullName evidence="2">Uncharacterized protein</fullName>
    </submittedName>
</protein>
<dbReference type="AlphaFoldDB" id="A0AAV7ER90"/>
<feature type="region of interest" description="Disordered" evidence="1">
    <location>
        <begin position="1"/>
        <end position="41"/>
    </location>
</feature>
<sequence>MDFPFGRPFEHRHRREEERPMYPPPPPHPTQPETHNPCSPESDVYHIHHETHNPYRDDSGVYPVPHENHNPLRNDLNAIHIHHAVDGPHRDDQYYPPPGTRSFSPPPPPPPAVRHIHHEQSGPYMPPPPFSSNVHCVAHQSYAPLPPFSSNVQLVAHESHAPLPPSSSNVQRVAHESHAPLTPFSSNVQHVAHEGHAPLPRPGPFPSHDSPWPDHRVVLPRGEDVRVFCEAETGYSLTIRDGSVVLTRSNSHDEFQHWIKDETYGTKVKDQEGFPSFALVNKATGQALQHAIGATQPVRLKPYRPDEFDESILWTKSEDVGHGFRAIRMGYGSGKRGTTRDGNLYLTERKATTRDENLYLAEASSQCVSRVPGTSDLSSIEVSLCSTDVFVCISV</sequence>
<feature type="compositionally biased region" description="Pro residues" evidence="1">
    <location>
        <begin position="95"/>
        <end position="111"/>
    </location>
</feature>
<dbReference type="InterPro" id="IPR040249">
    <property type="entry name" value="Ricin_B-like_lectin_EULS3-like"/>
</dbReference>
<dbReference type="PANTHER" id="PTHR31257">
    <property type="entry name" value="RICIN B-LIKE LECTIN EULS3"/>
    <property type="match status" value="1"/>
</dbReference>
<dbReference type="CDD" id="cd23431">
    <property type="entry name" value="beta-trefoil_Ricin_AtEULS3-like"/>
    <property type="match status" value="1"/>
</dbReference>
<evidence type="ECO:0000256" key="1">
    <source>
        <dbReference type="SAM" id="MobiDB-lite"/>
    </source>
</evidence>
<organism evidence="2 3">
    <name type="scientific">Aristolochia fimbriata</name>
    <name type="common">White veined hardy Dutchman's pipe vine</name>
    <dbReference type="NCBI Taxonomy" id="158543"/>
    <lineage>
        <taxon>Eukaryota</taxon>
        <taxon>Viridiplantae</taxon>
        <taxon>Streptophyta</taxon>
        <taxon>Embryophyta</taxon>
        <taxon>Tracheophyta</taxon>
        <taxon>Spermatophyta</taxon>
        <taxon>Magnoliopsida</taxon>
        <taxon>Magnoliidae</taxon>
        <taxon>Piperales</taxon>
        <taxon>Aristolochiaceae</taxon>
        <taxon>Aristolochia</taxon>
    </lineage>
</organism>
<keyword evidence="3" id="KW-1185">Reference proteome</keyword>
<evidence type="ECO:0000313" key="2">
    <source>
        <dbReference type="EMBL" id="KAG9451373.1"/>
    </source>
</evidence>
<proteinExistence type="predicted"/>
<dbReference type="InterPro" id="IPR035992">
    <property type="entry name" value="Ricin_B-like_lectins"/>
</dbReference>
<gene>
    <name evidence="2" type="ORF">H6P81_011338</name>
</gene>
<evidence type="ECO:0000313" key="3">
    <source>
        <dbReference type="Proteomes" id="UP000825729"/>
    </source>
</evidence>
<feature type="compositionally biased region" description="Pro residues" evidence="1">
    <location>
        <begin position="21"/>
        <end position="30"/>
    </location>
</feature>
<dbReference type="Proteomes" id="UP000825729">
    <property type="component" value="Unassembled WGS sequence"/>
</dbReference>
<dbReference type="EMBL" id="JAINDJ010000004">
    <property type="protein sequence ID" value="KAG9451373.1"/>
    <property type="molecule type" value="Genomic_DNA"/>
</dbReference>
<name>A0AAV7ER90_ARIFI</name>